<reference evidence="3" key="1">
    <citation type="journal article" date="2021" name="Mol. Plant Microbe Interact.">
        <title>Complete Genome Sequence of the Plant-Pathogenic Fungus Colletotrichum lupini.</title>
        <authorList>
            <person name="Baroncelli R."/>
            <person name="Pensec F."/>
            <person name="Da Lio D."/>
            <person name="Boufleur T."/>
            <person name="Vicente I."/>
            <person name="Sarrocco S."/>
            <person name="Picot A."/>
            <person name="Baraldi E."/>
            <person name="Sukno S."/>
            <person name="Thon M."/>
            <person name="Le Floch G."/>
        </authorList>
    </citation>
    <scope>NUCLEOTIDE SEQUENCE</scope>
    <source>
        <strain evidence="3">IMI 504893</strain>
    </source>
</reference>
<dbReference type="PANTHER" id="PTHR23077">
    <property type="entry name" value="AAA-FAMILY ATPASE"/>
    <property type="match status" value="1"/>
</dbReference>
<dbReference type="AlphaFoldDB" id="A0A9Q8SDZ9"/>
<feature type="domain" description="ATPase AAA-type core" evidence="2">
    <location>
        <begin position="393"/>
        <end position="511"/>
    </location>
</feature>
<feature type="region of interest" description="Disordered" evidence="1">
    <location>
        <begin position="89"/>
        <end position="174"/>
    </location>
</feature>
<dbReference type="GO" id="GO:1990275">
    <property type="term" value="F:preribosome binding"/>
    <property type="evidence" value="ECO:0007669"/>
    <property type="project" value="TreeGrafter"/>
</dbReference>
<dbReference type="GO" id="GO:0005524">
    <property type="term" value="F:ATP binding"/>
    <property type="evidence" value="ECO:0007669"/>
    <property type="project" value="InterPro"/>
</dbReference>
<dbReference type="GO" id="GO:0016887">
    <property type="term" value="F:ATP hydrolysis activity"/>
    <property type="evidence" value="ECO:0007669"/>
    <property type="project" value="InterPro"/>
</dbReference>
<dbReference type="InterPro" id="IPR027417">
    <property type="entry name" value="P-loop_NTPase"/>
</dbReference>
<organism evidence="3 4">
    <name type="scientific">Colletotrichum lupini</name>
    <dbReference type="NCBI Taxonomy" id="145971"/>
    <lineage>
        <taxon>Eukaryota</taxon>
        <taxon>Fungi</taxon>
        <taxon>Dikarya</taxon>
        <taxon>Ascomycota</taxon>
        <taxon>Pezizomycotina</taxon>
        <taxon>Sordariomycetes</taxon>
        <taxon>Hypocreomycetidae</taxon>
        <taxon>Glomerellales</taxon>
        <taxon>Glomerellaceae</taxon>
        <taxon>Colletotrichum</taxon>
        <taxon>Colletotrichum acutatum species complex</taxon>
    </lineage>
</organism>
<dbReference type="Gene3D" id="3.40.50.300">
    <property type="entry name" value="P-loop containing nucleotide triphosphate hydrolases"/>
    <property type="match status" value="1"/>
</dbReference>
<evidence type="ECO:0000256" key="1">
    <source>
        <dbReference type="SAM" id="MobiDB-lite"/>
    </source>
</evidence>
<feature type="compositionally biased region" description="Basic and acidic residues" evidence="1">
    <location>
        <begin position="101"/>
        <end position="110"/>
    </location>
</feature>
<dbReference type="Proteomes" id="UP000830671">
    <property type="component" value="Chromosome 1"/>
</dbReference>
<gene>
    <name evidence="3" type="ORF">CLUP02_01903</name>
</gene>
<dbReference type="KEGG" id="clup:CLUP02_01903"/>
<keyword evidence="4" id="KW-1185">Reference proteome</keyword>
<feature type="compositionally biased region" description="Polar residues" evidence="1">
    <location>
        <begin position="89"/>
        <end position="100"/>
    </location>
</feature>
<evidence type="ECO:0000259" key="2">
    <source>
        <dbReference type="Pfam" id="PF00004"/>
    </source>
</evidence>
<name>A0A9Q8SDZ9_9PEZI</name>
<protein>
    <submittedName>
        <fullName evidence="3">ATPase</fullName>
    </submittedName>
</protein>
<dbReference type="GO" id="GO:0005634">
    <property type="term" value="C:nucleus"/>
    <property type="evidence" value="ECO:0007669"/>
    <property type="project" value="TreeGrafter"/>
</dbReference>
<accession>A0A9Q8SDZ9</accession>
<evidence type="ECO:0000313" key="4">
    <source>
        <dbReference type="Proteomes" id="UP000830671"/>
    </source>
</evidence>
<feature type="compositionally biased region" description="Polar residues" evidence="1">
    <location>
        <begin position="28"/>
        <end position="40"/>
    </location>
</feature>
<dbReference type="InterPro" id="IPR050168">
    <property type="entry name" value="AAA_ATPase_domain"/>
</dbReference>
<feature type="compositionally biased region" description="Low complexity" evidence="1">
    <location>
        <begin position="151"/>
        <end position="166"/>
    </location>
</feature>
<dbReference type="PANTHER" id="PTHR23077:SF132">
    <property type="entry name" value="ATP-DEPENDENT ZN PROTEASE"/>
    <property type="match status" value="1"/>
</dbReference>
<dbReference type="EMBL" id="CP019471">
    <property type="protein sequence ID" value="UQC75250.1"/>
    <property type="molecule type" value="Genomic_DNA"/>
</dbReference>
<dbReference type="GeneID" id="73335949"/>
<evidence type="ECO:0000313" key="3">
    <source>
        <dbReference type="EMBL" id="UQC75250.1"/>
    </source>
</evidence>
<dbReference type="SUPFAM" id="SSF52540">
    <property type="entry name" value="P-loop containing nucleoside triphosphate hydrolases"/>
    <property type="match status" value="1"/>
</dbReference>
<dbReference type="CDD" id="cd19481">
    <property type="entry name" value="RecA-like_protease"/>
    <property type="match status" value="1"/>
</dbReference>
<dbReference type="GO" id="GO:0003723">
    <property type="term" value="F:RNA binding"/>
    <property type="evidence" value="ECO:0007669"/>
    <property type="project" value="TreeGrafter"/>
</dbReference>
<feature type="region of interest" description="Disordered" evidence="1">
    <location>
        <begin position="14"/>
        <end position="53"/>
    </location>
</feature>
<sequence>MKLPIGRFQAPSWWRSSSPWLAGGTARQLPQTAPSKTSSPGPDVPPVTNTSRQQLQPEANNNSLQLSNPFVSPQLSISNSFLGSPIRTFVTSHNTQTTRRNSSDARRPSDKMPPFPMPPHDIWSQDAFQHPSYNPTTIPRRPHPQPQPGASNSTSSTRVNVNTRSSEPGPSDAVTKEFFKHSSAKRVNTDALISKALKEQYPHLELVVVPESLGYGNGCNLLAYAQGGHATFEVIDDKDGNNLPSSLEWLLYLPPSRRMDGNLGGLATVTNFGKYLYKWQGHEFIVYLVDGRDGVMPYPIKNYYVLAPQTYHVDQLVLAAGKWSSDLHEEVWVFDQGYWQKSHELFKSFRDASWENVILDEDMKKALIEDHLSFYNSKETYQNLKVPWKRGLIYYGPPGNGKTISIKATMNMLFQKDITTLYVRTLASFMGPEYSIQQIFGKAREYAPCYLVLEDLDTIVTDDVRSYFLNEMDGLKANDGIFIIGSTNHLDRLDPGISKRPSRFDRKYFFPDPNLEQRIAYCHFWQNKLKSNKEIDFPDQLCEAIAKITDKFSFAYIQEAFVAALLAIARRSDHRGSRKRDSVEALTEQLEDDWLGVVDDAEDDGDFKKLTLWVEIKKQIEILRDGMEEKN</sequence>
<dbReference type="Gene3D" id="1.10.8.60">
    <property type="match status" value="1"/>
</dbReference>
<proteinExistence type="predicted"/>
<dbReference type="Pfam" id="PF00004">
    <property type="entry name" value="AAA"/>
    <property type="match status" value="1"/>
</dbReference>
<dbReference type="InterPro" id="IPR003959">
    <property type="entry name" value="ATPase_AAA_core"/>
</dbReference>
<dbReference type="RefSeq" id="XP_049136896.1">
    <property type="nucleotide sequence ID" value="XM_049280939.1"/>
</dbReference>
<dbReference type="GO" id="GO:0042254">
    <property type="term" value="P:ribosome biogenesis"/>
    <property type="evidence" value="ECO:0007669"/>
    <property type="project" value="TreeGrafter"/>
</dbReference>